<feature type="transmembrane region" description="Helical" evidence="1">
    <location>
        <begin position="16"/>
        <end position="38"/>
    </location>
</feature>
<keyword evidence="1" id="KW-1133">Transmembrane helix</keyword>
<dbReference type="Proteomes" id="UP000886998">
    <property type="component" value="Unassembled WGS sequence"/>
</dbReference>
<protein>
    <submittedName>
        <fullName evidence="2">Uncharacterized protein</fullName>
    </submittedName>
</protein>
<dbReference type="EMBL" id="BMAV01005704">
    <property type="protein sequence ID" value="GFY46996.1"/>
    <property type="molecule type" value="Genomic_DNA"/>
</dbReference>
<evidence type="ECO:0000313" key="2">
    <source>
        <dbReference type="EMBL" id="GFY46996.1"/>
    </source>
</evidence>
<sequence>MFWLSYNVIFVTQDGYLHYLSCMVGELFHYSIIGLVIISASSADRAVKVAKEAVMTLPVRISQYYNELKVILRKNSKENICLTLWKAYKIDTSLIISALGVVMSYGFLIAISGTVSSHNDK</sequence>
<accession>A0A8X7BVX9</accession>
<proteinExistence type="predicted"/>
<gene>
    <name evidence="2" type="ORF">TNIN_11291</name>
</gene>
<feature type="transmembrane region" description="Helical" evidence="1">
    <location>
        <begin position="94"/>
        <end position="115"/>
    </location>
</feature>
<keyword evidence="1" id="KW-0472">Membrane</keyword>
<keyword evidence="3" id="KW-1185">Reference proteome</keyword>
<reference evidence="2" key="1">
    <citation type="submission" date="2020-08" db="EMBL/GenBank/DDBJ databases">
        <title>Multicomponent nature underlies the extraordinary mechanical properties of spider dragline silk.</title>
        <authorList>
            <person name="Kono N."/>
            <person name="Nakamura H."/>
            <person name="Mori M."/>
            <person name="Yoshida Y."/>
            <person name="Ohtoshi R."/>
            <person name="Malay A.D."/>
            <person name="Moran D.A.P."/>
            <person name="Tomita M."/>
            <person name="Numata K."/>
            <person name="Arakawa K."/>
        </authorList>
    </citation>
    <scope>NUCLEOTIDE SEQUENCE</scope>
</reference>
<evidence type="ECO:0000256" key="1">
    <source>
        <dbReference type="SAM" id="Phobius"/>
    </source>
</evidence>
<organism evidence="2 3">
    <name type="scientific">Trichonephila inaurata madagascariensis</name>
    <dbReference type="NCBI Taxonomy" id="2747483"/>
    <lineage>
        <taxon>Eukaryota</taxon>
        <taxon>Metazoa</taxon>
        <taxon>Ecdysozoa</taxon>
        <taxon>Arthropoda</taxon>
        <taxon>Chelicerata</taxon>
        <taxon>Arachnida</taxon>
        <taxon>Araneae</taxon>
        <taxon>Araneomorphae</taxon>
        <taxon>Entelegynae</taxon>
        <taxon>Araneoidea</taxon>
        <taxon>Nephilidae</taxon>
        <taxon>Trichonephila</taxon>
        <taxon>Trichonephila inaurata</taxon>
    </lineage>
</organism>
<comment type="caution">
    <text evidence="2">The sequence shown here is derived from an EMBL/GenBank/DDBJ whole genome shotgun (WGS) entry which is preliminary data.</text>
</comment>
<name>A0A8X7BVX9_9ARAC</name>
<keyword evidence="1" id="KW-0812">Transmembrane</keyword>
<evidence type="ECO:0000313" key="3">
    <source>
        <dbReference type="Proteomes" id="UP000886998"/>
    </source>
</evidence>
<dbReference type="AlphaFoldDB" id="A0A8X7BVX9"/>